<evidence type="ECO:0000313" key="1">
    <source>
        <dbReference type="EMBL" id="KAK0594816.1"/>
    </source>
</evidence>
<comment type="caution">
    <text evidence="1">The sequence shown here is derived from an EMBL/GenBank/DDBJ whole genome shotgun (WGS) entry which is preliminary data.</text>
</comment>
<protein>
    <submittedName>
        <fullName evidence="1">Uncharacterized protein</fullName>
    </submittedName>
</protein>
<gene>
    <name evidence="1" type="ORF">LWI29_000832</name>
</gene>
<proteinExistence type="predicted"/>
<dbReference type="Proteomes" id="UP001168877">
    <property type="component" value="Unassembled WGS sequence"/>
</dbReference>
<keyword evidence="2" id="KW-1185">Reference proteome</keyword>
<dbReference type="AlphaFoldDB" id="A0AA39SKF0"/>
<accession>A0AA39SKF0</accession>
<dbReference type="EMBL" id="JAUESC010000004">
    <property type="protein sequence ID" value="KAK0594816.1"/>
    <property type="molecule type" value="Genomic_DNA"/>
</dbReference>
<organism evidence="1 2">
    <name type="scientific">Acer saccharum</name>
    <name type="common">Sugar maple</name>
    <dbReference type="NCBI Taxonomy" id="4024"/>
    <lineage>
        <taxon>Eukaryota</taxon>
        <taxon>Viridiplantae</taxon>
        <taxon>Streptophyta</taxon>
        <taxon>Embryophyta</taxon>
        <taxon>Tracheophyta</taxon>
        <taxon>Spermatophyta</taxon>
        <taxon>Magnoliopsida</taxon>
        <taxon>eudicotyledons</taxon>
        <taxon>Gunneridae</taxon>
        <taxon>Pentapetalae</taxon>
        <taxon>rosids</taxon>
        <taxon>malvids</taxon>
        <taxon>Sapindales</taxon>
        <taxon>Sapindaceae</taxon>
        <taxon>Hippocastanoideae</taxon>
        <taxon>Acereae</taxon>
        <taxon>Acer</taxon>
    </lineage>
</organism>
<name>A0AA39SKF0_ACESA</name>
<evidence type="ECO:0000313" key="2">
    <source>
        <dbReference type="Proteomes" id="UP001168877"/>
    </source>
</evidence>
<reference evidence="1" key="1">
    <citation type="journal article" date="2022" name="Plant J.">
        <title>Strategies of tolerance reflected in two North American maple genomes.</title>
        <authorList>
            <person name="McEvoy S.L."/>
            <person name="Sezen U.U."/>
            <person name="Trouern-Trend A."/>
            <person name="McMahon S.M."/>
            <person name="Schaberg P.G."/>
            <person name="Yang J."/>
            <person name="Wegrzyn J.L."/>
            <person name="Swenson N.G."/>
        </authorList>
    </citation>
    <scope>NUCLEOTIDE SEQUENCE</scope>
    <source>
        <strain evidence="1">NS2018</strain>
    </source>
</reference>
<reference evidence="1" key="2">
    <citation type="submission" date="2023-06" db="EMBL/GenBank/DDBJ databases">
        <authorList>
            <person name="Swenson N.G."/>
            <person name="Wegrzyn J.L."/>
            <person name="Mcevoy S.L."/>
        </authorList>
    </citation>
    <scope>NUCLEOTIDE SEQUENCE</scope>
    <source>
        <strain evidence="1">NS2018</strain>
        <tissue evidence="1">Leaf</tissue>
    </source>
</reference>
<sequence>MRIFMKMKIKQMRVVRRRIWEKKKKLPLEIFEEIQVVTWVDQRKMVKMEMIVEEHSISDGGARRSPPSVFNALPSEMEVRPISEDSMHLIEPLDEAPFMNLLERDLMNLDQAF</sequence>